<evidence type="ECO:0000313" key="8">
    <source>
        <dbReference type="Proteomes" id="UP000009309"/>
    </source>
</evidence>
<dbReference type="Proteomes" id="UP000009309">
    <property type="component" value="Unassembled WGS sequence"/>
</dbReference>
<evidence type="ECO:0000256" key="5">
    <source>
        <dbReference type="SAM" id="Phobius"/>
    </source>
</evidence>
<feature type="transmembrane region" description="Helical" evidence="5">
    <location>
        <begin position="347"/>
        <end position="370"/>
    </location>
</feature>
<feature type="transmembrane region" description="Helical" evidence="5">
    <location>
        <begin position="382"/>
        <end position="401"/>
    </location>
</feature>
<dbReference type="SUPFAM" id="SSF55874">
    <property type="entry name" value="ATPase domain of HSP90 chaperone/DNA topoisomerase II/histidine kinase"/>
    <property type="match status" value="1"/>
</dbReference>
<feature type="domain" description="Histidine kinase" evidence="6">
    <location>
        <begin position="476"/>
        <end position="715"/>
    </location>
</feature>
<dbReference type="PROSITE" id="PS50109">
    <property type="entry name" value="HIS_KIN"/>
    <property type="match status" value="1"/>
</dbReference>
<dbReference type="RefSeq" id="WP_009282848.1">
    <property type="nucleotide sequence ID" value="NZ_CAIT01000006.1"/>
</dbReference>
<keyword evidence="5" id="KW-1133">Transmembrane helix</keyword>
<evidence type="ECO:0000256" key="2">
    <source>
        <dbReference type="ARBA" id="ARBA00012438"/>
    </source>
</evidence>
<dbReference type="EC" id="2.7.13.3" evidence="2"/>
<evidence type="ECO:0000256" key="1">
    <source>
        <dbReference type="ARBA" id="ARBA00000085"/>
    </source>
</evidence>
<dbReference type="PANTHER" id="PTHR43065:SF42">
    <property type="entry name" value="TWO-COMPONENT SENSOR PPRA"/>
    <property type="match status" value="1"/>
</dbReference>
<keyword evidence="5" id="KW-0472">Membrane</keyword>
<dbReference type="EMBL" id="CAIT01000006">
    <property type="protein sequence ID" value="CCH54268.1"/>
    <property type="molecule type" value="Genomic_DNA"/>
</dbReference>
<evidence type="ECO:0000256" key="3">
    <source>
        <dbReference type="ARBA" id="ARBA00022553"/>
    </source>
</evidence>
<feature type="transmembrane region" description="Helical" evidence="5">
    <location>
        <begin position="225"/>
        <end position="247"/>
    </location>
</feature>
<dbReference type="PANTHER" id="PTHR43065">
    <property type="entry name" value="SENSOR HISTIDINE KINASE"/>
    <property type="match status" value="1"/>
</dbReference>
<dbReference type="InterPro" id="IPR008979">
    <property type="entry name" value="Galactose-bd-like_sf"/>
</dbReference>
<dbReference type="InterPro" id="IPR036890">
    <property type="entry name" value="HATPase_C_sf"/>
</dbReference>
<dbReference type="SMART" id="SM00388">
    <property type="entry name" value="HisKA"/>
    <property type="match status" value="1"/>
</dbReference>
<accession>I2GK43</accession>
<feature type="coiled-coil region" evidence="4">
    <location>
        <begin position="418"/>
        <end position="460"/>
    </location>
</feature>
<dbReference type="Gene3D" id="2.60.120.260">
    <property type="entry name" value="Galactose-binding domain-like"/>
    <property type="match status" value="1"/>
</dbReference>
<comment type="caution">
    <text evidence="7">The sequence shown here is derived from an EMBL/GenBank/DDBJ whole genome shotgun (WGS) entry which is preliminary data.</text>
</comment>
<dbReference type="InterPro" id="IPR003594">
    <property type="entry name" value="HATPase_dom"/>
</dbReference>
<dbReference type="CDD" id="cd00082">
    <property type="entry name" value="HisKA"/>
    <property type="match status" value="1"/>
</dbReference>
<sequence>MKPLLLIWFLGLTSLTGLAQSVFRIDSLPQQGVVLDKNWRFHLGDDPAWAKPGFDDSRWDTLNPTQLVAQLNRLPQDSIGWLRIRLHISPALRGRLIGVNIQQAGAAELFLNGKNVHRCGVISSQKRIEVGSIYQYHVFISLGADSIPVLAIRYAFSKDQLLPRAIPSAFYTLKLTSFEVAEENEKYLSFNIVMEFALFGVFLGLGFLQLLLYPTATKQQTTLSLSLFLITQGVVHLLNGCSLSYAISRLFAFTNSLITYELSYIVWVIVIVISSFYYLIGTYQYFELPRKVSFWIVIALTFTAIPASLFLKFPYSSLAQYIPAIIIPFIEILRVGLLAVKRNRSGAILFTLAHGITLLVFLSWTISTFLPTISEFLAKNGLYLFSVCYLGLALTISQLLAQERASLNQLLRKQLVDLEVLSQKNLAQEQEKQQLLATQNERLEQQVEARTAELKASQAQLIQKEKLASLGELTAGIAHEIQNPLNFVNNFSEVSAELVGELKEELAKGDTQEAQFIADDLSSNLQKIHHHGGRAAAIVQGMLEHSRTDSGEKRPTDLNALADEYLKIAYHGFRAKDKDFNCQLVTESDPGLGRVEVVPQEIGRVLLNLYNNAFYAVSERQKQAGNDYHPSVRVTTKRLADKVEVQVSDNGTGIPESIKAKIFQPFFTTKPTGEGTGLGLSLSYDIVTKGHGGLLEVESREGEGTEFSISLPKHN</sequence>
<dbReference type="SUPFAM" id="SSF49785">
    <property type="entry name" value="Galactose-binding domain-like"/>
    <property type="match status" value="1"/>
</dbReference>
<keyword evidence="5" id="KW-0812">Transmembrane</keyword>
<name>I2GK43_9BACT</name>
<dbReference type="GO" id="GO:0000155">
    <property type="term" value="F:phosphorelay sensor kinase activity"/>
    <property type="evidence" value="ECO:0007669"/>
    <property type="project" value="InterPro"/>
</dbReference>
<dbReference type="PRINTS" id="PR00344">
    <property type="entry name" value="BCTRLSENSOR"/>
</dbReference>
<reference evidence="7 8" key="1">
    <citation type="journal article" date="2012" name="J. Bacteriol.">
        <title>Genome Sequence of the Filamentous Bacterium Fibrisoma limi BUZ 3T.</title>
        <authorList>
            <person name="Filippini M."/>
            <person name="Qi W."/>
            <person name="Jaenicke S."/>
            <person name="Goesmann A."/>
            <person name="Smits T.H."/>
            <person name="Bagheri H.C."/>
        </authorList>
    </citation>
    <scope>NUCLEOTIDE SEQUENCE [LARGE SCALE GENOMIC DNA]</scope>
    <source>
        <strain evidence="8">BUZ 3T</strain>
    </source>
</reference>
<keyword evidence="8" id="KW-1185">Reference proteome</keyword>
<dbReference type="InterPro" id="IPR004358">
    <property type="entry name" value="Sig_transdc_His_kin-like_C"/>
</dbReference>
<evidence type="ECO:0000259" key="6">
    <source>
        <dbReference type="PROSITE" id="PS50109"/>
    </source>
</evidence>
<feature type="transmembrane region" description="Helical" evidence="5">
    <location>
        <begin position="262"/>
        <end position="280"/>
    </location>
</feature>
<dbReference type="InterPro" id="IPR036097">
    <property type="entry name" value="HisK_dim/P_sf"/>
</dbReference>
<dbReference type="SUPFAM" id="SSF47384">
    <property type="entry name" value="Homodimeric domain of signal transducing histidine kinase"/>
    <property type="match status" value="1"/>
</dbReference>
<dbReference type="AlphaFoldDB" id="I2GK43"/>
<dbReference type="eggNOG" id="COG4191">
    <property type="taxonomic scope" value="Bacteria"/>
</dbReference>
<feature type="transmembrane region" description="Helical" evidence="5">
    <location>
        <begin position="192"/>
        <end position="213"/>
    </location>
</feature>
<protein>
    <recommendedName>
        <fullName evidence="2">histidine kinase</fullName>
        <ecNumber evidence="2">2.7.13.3</ecNumber>
    </recommendedName>
</protein>
<dbReference type="InterPro" id="IPR005467">
    <property type="entry name" value="His_kinase_dom"/>
</dbReference>
<dbReference type="STRING" id="1185876.BN8_03424"/>
<keyword evidence="4" id="KW-0175">Coiled coil</keyword>
<keyword evidence="3" id="KW-0597">Phosphoprotein</keyword>
<dbReference type="SMART" id="SM00387">
    <property type="entry name" value="HATPase_c"/>
    <property type="match status" value="1"/>
</dbReference>
<feature type="transmembrane region" description="Helical" evidence="5">
    <location>
        <begin position="321"/>
        <end position="340"/>
    </location>
</feature>
<keyword evidence="7" id="KW-0808">Transferase</keyword>
<feature type="transmembrane region" description="Helical" evidence="5">
    <location>
        <begin position="292"/>
        <end position="315"/>
    </location>
</feature>
<dbReference type="Gene3D" id="3.30.565.10">
    <property type="entry name" value="Histidine kinase-like ATPase, C-terminal domain"/>
    <property type="match status" value="1"/>
</dbReference>
<dbReference type="Pfam" id="PF02518">
    <property type="entry name" value="HATPase_c"/>
    <property type="match status" value="1"/>
</dbReference>
<gene>
    <name evidence="7" type="ORF">BN8_03424</name>
</gene>
<dbReference type="InterPro" id="IPR003661">
    <property type="entry name" value="HisK_dim/P_dom"/>
</dbReference>
<evidence type="ECO:0000313" key="7">
    <source>
        <dbReference type="EMBL" id="CCH54268.1"/>
    </source>
</evidence>
<evidence type="ECO:0000256" key="4">
    <source>
        <dbReference type="SAM" id="Coils"/>
    </source>
</evidence>
<comment type="catalytic activity">
    <reaction evidence="1">
        <text>ATP + protein L-histidine = ADP + protein N-phospho-L-histidine.</text>
        <dbReference type="EC" id="2.7.13.3"/>
    </reaction>
</comment>
<organism evidence="7 8">
    <name type="scientific">Fibrisoma limi BUZ 3</name>
    <dbReference type="NCBI Taxonomy" id="1185876"/>
    <lineage>
        <taxon>Bacteria</taxon>
        <taxon>Pseudomonadati</taxon>
        <taxon>Bacteroidota</taxon>
        <taxon>Cytophagia</taxon>
        <taxon>Cytophagales</taxon>
        <taxon>Spirosomataceae</taxon>
        <taxon>Fibrisoma</taxon>
    </lineage>
</organism>
<proteinExistence type="predicted"/>
<dbReference type="Gene3D" id="1.10.287.130">
    <property type="match status" value="1"/>
</dbReference>